<dbReference type="eggNOG" id="COG1757">
    <property type="taxonomic scope" value="Bacteria"/>
</dbReference>
<feature type="transmembrane region" description="Helical" evidence="6">
    <location>
        <begin position="187"/>
        <end position="211"/>
    </location>
</feature>
<dbReference type="EMBL" id="AFNU02000005">
    <property type="protein sequence ID" value="ERJ12161.1"/>
    <property type="molecule type" value="Genomic_DNA"/>
</dbReference>
<dbReference type="RefSeq" id="WP_008825162.1">
    <property type="nucleotide sequence ID" value="NZ_AFNU02000005.1"/>
</dbReference>
<dbReference type="Proteomes" id="UP000005707">
    <property type="component" value="Unassembled WGS sequence"/>
</dbReference>
<reference evidence="8 9" key="2">
    <citation type="journal article" date="2013" name="PLoS ONE">
        <title>INDIGO - INtegrated Data Warehouse of MIcrobial GenOmes with Examples from the Red Sea Extremophiles.</title>
        <authorList>
            <person name="Alam I."/>
            <person name="Antunes A."/>
            <person name="Kamau A.A."/>
            <person name="Ba Alawi W."/>
            <person name="Kalkatawi M."/>
            <person name="Stingl U."/>
            <person name="Bajic V.B."/>
        </authorList>
    </citation>
    <scope>NUCLEOTIDE SEQUENCE [LARGE SCALE GENOMIC DNA]</scope>
    <source>
        <strain evidence="8 9">SSD-17B</strain>
    </source>
</reference>
<organism evidence="8 9">
    <name type="scientific">Haloplasma contractile SSD-17B</name>
    <dbReference type="NCBI Taxonomy" id="1033810"/>
    <lineage>
        <taxon>Bacteria</taxon>
        <taxon>Bacillati</taxon>
        <taxon>Mycoplasmatota</taxon>
        <taxon>Mollicutes</taxon>
        <taxon>Haloplasmatales</taxon>
        <taxon>Haloplasmataceae</taxon>
        <taxon>Haloplasma</taxon>
    </lineage>
</organism>
<dbReference type="PANTHER" id="PTHR43478:SF1">
    <property type="entry name" value="NA+_H+ ANTIPORTER NHAC-LIKE C-TERMINAL DOMAIN-CONTAINING PROTEIN"/>
    <property type="match status" value="1"/>
</dbReference>
<comment type="subcellular location">
    <subcellularLocation>
        <location evidence="1">Cell membrane</location>
        <topology evidence="1">Multi-pass membrane protein</topology>
    </subcellularLocation>
</comment>
<evidence type="ECO:0000313" key="8">
    <source>
        <dbReference type="EMBL" id="ERJ12161.1"/>
    </source>
</evidence>
<feature type="transmembrane region" description="Helical" evidence="6">
    <location>
        <begin position="142"/>
        <end position="167"/>
    </location>
</feature>
<feature type="transmembrane region" description="Helical" evidence="6">
    <location>
        <begin position="249"/>
        <end position="268"/>
    </location>
</feature>
<keyword evidence="9" id="KW-1185">Reference proteome</keyword>
<dbReference type="OrthoDB" id="9762978at2"/>
<feature type="transmembrane region" description="Helical" evidence="6">
    <location>
        <begin position="319"/>
        <end position="338"/>
    </location>
</feature>
<dbReference type="GO" id="GO:0005886">
    <property type="term" value="C:plasma membrane"/>
    <property type="evidence" value="ECO:0007669"/>
    <property type="project" value="UniProtKB-SubCell"/>
</dbReference>
<gene>
    <name evidence="8" type="ORF">HLPCO_001688</name>
</gene>
<feature type="transmembrane region" description="Helical" evidence="6">
    <location>
        <begin position="63"/>
        <end position="79"/>
    </location>
</feature>
<evidence type="ECO:0000259" key="7">
    <source>
        <dbReference type="Pfam" id="PF03553"/>
    </source>
</evidence>
<feature type="transmembrane region" description="Helical" evidence="6">
    <location>
        <begin position="447"/>
        <end position="464"/>
    </location>
</feature>
<sequence length="468" mass="51137">MSNVLSIIPFLVIIPVAMWTRKVIPGLVLGLLVASYLVVPTPIGGISQASEYVVTNLANKNKLYIIGFLYIFAGIINLIKVSGGIKGFIELTCEKIKTRKQTFLLIWITLAGTFSSPKLRVVTVAPIIKAIQMRIDATKERLAYLIEATGIPIIVLIPIATAFVGYMTSTIELSLENAGLNGDPFKLYIQSIPYNLFSIFTIFLAVIYTVLGHPKLYKEDTIQVNKEDDQKQYEDCHPVAGKDLDSKSLNLFIPIISALILSIFLSFLDGYNKTGNLRTAFIEANVTKAMFDAILITLFITVIMLLVQKISLNKIINEFFVGSNNLMPPITIFALVWGLAAATEDLNLSSFVASSLDFVPHLLVVPVTFLIGSLLAYFVGSAWGSWGLLMPIGLTLAAVSQVSLPLMIGVIFASGTFGGLVSPLSGTTITMAKIMDLDVMDYSKYKLKHSIAAIVLSTIGYFIIELIM</sequence>
<evidence type="ECO:0000256" key="3">
    <source>
        <dbReference type="ARBA" id="ARBA00022692"/>
    </source>
</evidence>
<comment type="caution">
    <text evidence="8">The sequence shown here is derived from an EMBL/GenBank/DDBJ whole genome shotgun (WGS) entry which is preliminary data.</text>
</comment>
<evidence type="ECO:0000256" key="4">
    <source>
        <dbReference type="ARBA" id="ARBA00022989"/>
    </source>
</evidence>
<keyword evidence="4 6" id="KW-1133">Transmembrane helix</keyword>
<accession>F7Q231</accession>
<dbReference type="AlphaFoldDB" id="F7Q231"/>
<keyword evidence="5 6" id="KW-0472">Membrane</keyword>
<feature type="transmembrane region" description="Helical" evidence="6">
    <location>
        <begin position="410"/>
        <end position="435"/>
    </location>
</feature>
<reference evidence="8 9" key="1">
    <citation type="journal article" date="2011" name="J. Bacteriol.">
        <title>Genome sequence of Haloplasma contractile, an unusual contractile bacterium from a deep-sea anoxic brine lake.</title>
        <authorList>
            <person name="Antunes A."/>
            <person name="Alam I."/>
            <person name="El Dorry H."/>
            <person name="Siam R."/>
            <person name="Robertson A."/>
            <person name="Bajic V.B."/>
            <person name="Stingl U."/>
        </authorList>
    </citation>
    <scope>NUCLEOTIDE SEQUENCE [LARGE SCALE GENOMIC DNA]</scope>
    <source>
        <strain evidence="8 9">SSD-17B</strain>
    </source>
</reference>
<dbReference type="FunCoup" id="F7Q231">
    <property type="interactions" value="14"/>
</dbReference>
<name>F7Q231_9MOLU</name>
<evidence type="ECO:0000256" key="2">
    <source>
        <dbReference type="ARBA" id="ARBA00022475"/>
    </source>
</evidence>
<evidence type="ECO:0000256" key="1">
    <source>
        <dbReference type="ARBA" id="ARBA00004651"/>
    </source>
</evidence>
<dbReference type="PANTHER" id="PTHR43478">
    <property type="entry name" value="NA+/H+ ANTIPORTER-RELATED"/>
    <property type="match status" value="1"/>
</dbReference>
<protein>
    <submittedName>
        <fullName evidence="8">Na+-H+ antiporter NhaC-like protein</fullName>
    </submittedName>
</protein>
<dbReference type="InParanoid" id="F7Q231"/>
<feature type="transmembrane region" description="Helical" evidence="6">
    <location>
        <begin position="386"/>
        <end position="404"/>
    </location>
</feature>
<keyword evidence="2" id="KW-1003">Cell membrane</keyword>
<dbReference type="InterPro" id="IPR018461">
    <property type="entry name" value="Na/H_Antiport_NhaC-like_C"/>
</dbReference>
<evidence type="ECO:0000256" key="5">
    <source>
        <dbReference type="ARBA" id="ARBA00023136"/>
    </source>
</evidence>
<feature type="transmembrane region" description="Helical" evidence="6">
    <location>
        <begin position="358"/>
        <end position="379"/>
    </location>
</feature>
<feature type="domain" description="Na+/H+ antiporter NhaC-like C-terminal" evidence="7">
    <location>
        <begin position="164"/>
        <end position="455"/>
    </location>
</feature>
<dbReference type="Pfam" id="PF03553">
    <property type="entry name" value="Na_H_antiporter"/>
    <property type="match status" value="1"/>
</dbReference>
<keyword evidence="3 6" id="KW-0812">Transmembrane</keyword>
<proteinExistence type="predicted"/>
<feature type="transmembrane region" description="Helical" evidence="6">
    <location>
        <begin position="288"/>
        <end position="307"/>
    </location>
</feature>
<feature type="transmembrane region" description="Helical" evidence="6">
    <location>
        <begin position="23"/>
        <end position="43"/>
    </location>
</feature>
<evidence type="ECO:0000256" key="6">
    <source>
        <dbReference type="SAM" id="Phobius"/>
    </source>
</evidence>
<evidence type="ECO:0000313" key="9">
    <source>
        <dbReference type="Proteomes" id="UP000005707"/>
    </source>
</evidence>